<dbReference type="AlphaFoldDB" id="E9E0K7"/>
<gene>
    <name evidence="2" type="ORF">MAC_03405</name>
</gene>
<dbReference type="GO" id="GO:0047632">
    <property type="term" value="F:agmatine deiminase activity"/>
    <property type="evidence" value="ECO:0007669"/>
    <property type="project" value="TreeGrafter"/>
</dbReference>
<evidence type="ECO:0000313" key="2">
    <source>
        <dbReference type="EMBL" id="EFY90627.1"/>
    </source>
</evidence>
<dbReference type="Pfam" id="PF04371">
    <property type="entry name" value="PAD_porph"/>
    <property type="match status" value="2"/>
</dbReference>
<evidence type="ECO:0000313" key="3">
    <source>
        <dbReference type="Proteomes" id="UP000002499"/>
    </source>
</evidence>
<evidence type="ECO:0000256" key="1">
    <source>
        <dbReference type="ARBA" id="ARBA00022801"/>
    </source>
</evidence>
<proteinExistence type="predicted"/>
<dbReference type="GO" id="GO:0004668">
    <property type="term" value="F:protein-arginine deiminase activity"/>
    <property type="evidence" value="ECO:0007669"/>
    <property type="project" value="InterPro"/>
</dbReference>
<accession>E9E0K7</accession>
<dbReference type="STRING" id="655827.E9E0K7"/>
<dbReference type="GO" id="GO:0009446">
    <property type="term" value="P:putrescine biosynthetic process"/>
    <property type="evidence" value="ECO:0007669"/>
    <property type="project" value="InterPro"/>
</dbReference>
<dbReference type="GeneID" id="19247716"/>
<dbReference type="RefSeq" id="XP_007809745.1">
    <property type="nucleotide sequence ID" value="XM_007811554.1"/>
</dbReference>
<keyword evidence="1" id="KW-0378">Hydrolase</keyword>
<dbReference type="Proteomes" id="UP000002499">
    <property type="component" value="Unassembled WGS sequence"/>
</dbReference>
<dbReference type="PANTHER" id="PTHR31377:SF0">
    <property type="entry name" value="AGMATINE DEIMINASE-RELATED"/>
    <property type="match status" value="1"/>
</dbReference>
<dbReference type="OrthoDB" id="544103at2759"/>
<organism evidence="3">
    <name type="scientific">Metarhizium acridum (strain CQMa 102)</name>
    <dbReference type="NCBI Taxonomy" id="655827"/>
    <lineage>
        <taxon>Eukaryota</taxon>
        <taxon>Fungi</taxon>
        <taxon>Dikarya</taxon>
        <taxon>Ascomycota</taxon>
        <taxon>Pezizomycotina</taxon>
        <taxon>Sordariomycetes</taxon>
        <taxon>Hypocreomycetidae</taxon>
        <taxon>Hypocreales</taxon>
        <taxon>Clavicipitaceae</taxon>
        <taxon>Metarhizium</taxon>
    </lineage>
</organism>
<dbReference type="InterPro" id="IPR007466">
    <property type="entry name" value="Peptidyl-Arg-deiminase_porph"/>
</dbReference>
<dbReference type="HOGENOM" id="CLU_1510953_0_0_1"/>
<reference evidence="2 3" key="1">
    <citation type="journal article" date="2011" name="PLoS Genet.">
        <title>Genome sequencing and comparative transcriptomics of the model entomopathogenic fungi Metarhizium anisopliae and M. acridum.</title>
        <authorList>
            <person name="Gao Q."/>
            <person name="Jin K."/>
            <person name="Ying S.H."/>
            <person name="Zhang Y."/>
            <person name="Xiao G."/>
            <person name="Shang Y."/>
            <person name="Duan Z."/>
            <person name="Hu X."/>
            <person name="Xie X.Q."/>
            <person name="Zhou G."/>
            <person name="Peng G."/>
            <person name="Luo Z."/>
            <person name="Huang W."/>
            <person name="Wang B."/>
            <person name="Fang W."/>
            <person name="Wang S."/>
            <person name="Zhong Y."/>
            <person name="Ma L.J."/>
            <person name="St Leger R.J."/>
            <person name="Zhao G.P."/>
            <person name="Pei Y."/>
            <person name="Feng M.G."/>
            <person name="Xia Y."/>
            <person name="Wang C."/>
        </authorList>
    </citation>
    <scope>NUCLEOTIDE SEQUENCE [LARGE SCALE GENOMIC DNA]</scope>
    <source>
        <strain evidence="2 3">CQMa 102</strain>
    </source>
</reference>
<dbReference type="EMBL" id="GL698489">
    <property type="protein sequence ID" value="EFY90627.1"/>
    <property type="molecule type" value="Genomic_DNA"/>
</dbReference>
<dbReference type="Gene3D" id="3.75.10.10">
    <property type="entry name" value="L-arginine/glycine Amidinotransferase, Chain A"/>
    <property type="match status" value="2"/>
</dbReference>
<name>E9E0K7_METAQ</name>
<dbReference type="InParanoid" id="E9E0K7"/>
<dbReference type="PANTHER" id="PTHR31377">
    <property type="entry name" value="AGMATINE DEIMINASE-RELATED"/>
    <property type="match status" value="1"/>
</dbReference>
<keyword evidence="3" id="KW-1185">Reference proteome</keyword>
<protein>
    <submittedName>
        <fullName evidence="2">Putative agmatine deiminase</fullName>
    </submittedName>
</protein>
<sequence>MTQAVTTTPHRLAEWARHAGLLKTAKKDISATVDAVALFEPVIFFVELSQVSEAEEKIKRSDNKGHVVPIKGYKNLDLWMRDMAPTLVLDREDGASLAGVDFNVGCIHHLQPYKGVPRDFFHHHRRRLSRGRRQGTLLATRSSILNDNRNRGTSPAEVEQELCRTLGVKKIMHLELSL</sequence>
<dbReference type="KEGG" id="maw:19247716"/>
<dbReference type="SUPFAM" id="SSF55909">
    <property type="entry name" value="Pentein"/>
    <property type="match status" value="1"/>
</dbReference>